<keyword evidence="4" id="KW-0560">Oxidoreductase</keyword>
<keyword evidence="5" id="KW-0408">Iron</keyword>
<dbReference type="Proteomes" id="UP001642406">
    <property type="component" value="Unassembled WGS sequence"/>
</dbReference>
<organism evidence="8 9">
    <name type="scientific">Sporothrix bragantina</name>
    <dbReference type="NCBI Taxonomy" id="671064"/>
    <lineage>
        <taxon>Eukaryota</taxon>
        <taxon>Fungi</taxon>
        <taxon>Dikarya</taxon>
        <taxon>Ascomycota</taxon>
        <taxon>Pezizomycotina</taxon>
        <taxon>Sordariomycetes</taxon>
        <taxon>Sordariomycetidae</taxon>
        <taxon>Ophiostomatales</taxon>
        <taxon>Ophiostomataceae</taxon>
        <taxon>Sporothrix</taxon>
    </lineage>
</organism>
<comment type="caution">
    <text evidence="8">The sequence shown here is derived from an EMBL/GenBank/DDBJ whole genome shotgun (WGS) entry which is preliminary data.</text>
</comment>
<evidence type="ECO:0000256" key="5">
    <source>
        <dbReference type="ARBA" id="ARBA00023004"/>
    </source>
</evidence>
<feature type="domain" description="Fe2OG dioxygenase" evidence="7">
    <location>
        <begin position="263"/>
        <end position="402"/>
    </location>
</feature>
<proteinExistence type="predicted"/>
<feature type="region of interest" description="Disordered" evidence="6">
    <location>
        <begin position="34"/>
        <end position="69"/>
    </location>
</feature>
<feature type="compositionally biased region" description="Acidic residues" evidence="6">
    <location>
        <begin position="38"/>
        <end position="51"/>
    </location>
</feature>
<dbReference type="InterPro" id="IPR004574">
    <property type="entry name" value="Alkb"/>
</dbReference>
<accession>A0ABP0CY38</accession>
<dbReference type="InterPro" id="IPR027450">
    <property type="entry name" value="AlkB-like"/>
</dbReference>
<keyword evidence="3" id="KW-0223">Dioxygenase</keyword>
<evidence type="ECO:0000256" key="6">
    <source>
        <dbReference type="SAM" id="MobiDB-lite"/>
    </source>
</evidence>
<evidence type="ECO:0000259" key="7">
    <source>
        <dbReference type="PROSITE" id="PS51471"/>
    </source>
</evidence>
<dbReference type="PROSITE" id="PS51471">
    <property type="entry name" value="FE2OG_OXY"/>
    <property type="match status" value="1"/>
</dbReference>
<keyword evidence="9" id="KW-1185">Reference proteome</keyword>
<dbReference type="PANTHER" id="PTHR16557">
    <property type="entry name" value="ALKYLATED DNA REPAIR PROTEIN ALKB-RELATED"/>
    <property type="match status" value="1"/>
</dbReference>
<name>A0ABP0CY38_9PEZI</name>
<evidence type="ECO:0000313" key="9">
    <source>
        <dbReference type="Proteomes" id="UP001642406"/>
    </source>
</evidence>
<dbReference type="InterPro" id="IPR005123">
    <property type="entry name" value="Oxoglu/Fe-dep_dioxygenase_dom"/>
</dbReference>
<dbReference type="Gene3D" id="2.60.120.590">
    <property type="entry name" value="Alpha-ketoglutarate-dependent dioxygenase AlkB-like"/>
    <property type="match status" value="1"/>
</dbReference>
<feature type="compositionally biased region" description="Basic and acidic residues" evidence="6">
    <location>
        <begin position="96"/>
        <end position="105"/>
    </location>
</feature>
<dbReference type="InterPro" id="IPR037151">
    <property type="entry name" value="AlkB-like_sf"/>
</dbReference>
<evidence type="ECO:0000313" key="8">
    <source>
        <dbReference type="EMBL" id="CAK7236718.1"/>
    </source>
</evidence>
<evidence type="ECO:0000256" key="3">
    <source>
        <dbReference type="ARBA" id="ARBA00022964"/>
    </source>
</evidence>
<evidence type="ECO:0000256" key="1">
    <source>
        <dbReference type="ARBA" id="ARBA00001954"/>
    </source>
</evidence>
<gene>
    <name evidence="8" type="ORF">SBRCBS47491_009733</name>
</gene>
<sequence>MTADITALDAHEQPSEYLRGKWKIYSKAAPEDIASSGDIDEIEVPAEDSSDGAEGNKSRRQTFQPVSTLPGERIRAAFEEFLADKSPVDGDVGNDDETKIDGDKAASETPDIPIYAHPLLPGLLIVPRLVPLRVQKRLLDRMVHRDLANPRHQTNMHLHYDLPYPDNGASFFTYPPPANAHSVDVLQGPGTFQPKDPSVHRALSIQQVLDKRLHWVTLGGQYDWTRRVYPDGVEEDEDDEKNKIPRFPTDLTRLLAGLFPETDAQAAIVNFYTPGDTMMIHRDVSEETDKGLISLSIGCDALFMAAPTGEFKDEAEHKECKDGKDGKDGREPYILIRLRSGDALYMSGHARFAWHGVPKVIKGTCPDELVAWPAGEHTDDRYEAWRGWMRNKRVNFNVRQMRD</sequence>
<evidence type="ECO:0000256" key="4">
    <source>
        <dbReference type="ARBA" id="ARBA00023002"/>
    </source>
</evidence>
<dbReference type="EMBL" id="CAWUHC010000164">
    <property type="protein sequence ID" value="CAK7236718.1"/>
    <property type="molecule type" value="Genomic_DNA"/>
</dbReference>
<dbReference type="Pfam" id="PF13532">
    <property type="entry name" value="2OG-FeII_Oxy_2"/>
    <property type="match status" value="1"/>
</dbReference>
<feature type="region of interest" description="Disordered" evidence="6">
    <location>
        <begin position="86"/>
        <end position="105"/>
    </location>
</feature>
<protein>
    <recommendedName>
        <fullName evidence="7">Fe2OG dioxygenase domain-containing protein</fullName>
    </recommendedName>
</protein>
<evidence type="ECO:0000256" key="2">
    <source>
        <dbReference type="ARBA" id="ARBA00022723"/>
    </source>
</evidence>
<dbReference type="SUPFAM" id="SSF51197">
    <property type="entry name" value="Clavaminate synthase-like"/>
    <property type="match status" value="1"/>
</dbReference>
<dbReference type="PANTHER" id="PTHR16557:SF2">
    <property type="entry name" value="NUCLEIC ACID DIOXYGENASE ALKBH1"/>
    <property type="match status" value="1"/>
</dbReference>
<comment type="cofactor">
    <cofactor evidence="1">
        <name>Fe(2+)</name>
        <dbReference type="ChEBI" id="CHEBI:29033"/>
    </cofactor>
</comment>
<keyword evidence="2" id="KW-0479">Metal-binding</keyword>
<reference evidence="8 9" key="1">
    <citation type="submission" date="2024-01" db="EMBL/GenBank/DDBJ databases">
        <authorList>
            <person name="Allen C."/>
            <person name="Tagirdzhanova G."/>
        </authorList>
    </citation>
    <scope>NUCLEOTIDE SEQUENCE [LARGE SCALE GENOMIC DNA]</scope>
</reference>